<comment type="similarity">
    <text evidence="1">Belongs to the Ole e I family.</text>
</comment>
<dbReference type="InterPro" id="IPR006041">
    <property type="entry name" value="Pollen_Ole_e1_allergen"/>
</dbReference>
<evidence type="ECO:0000313" key="3">
    <source>
        <dbReference type="EMBL" id="KAG5400062.1"/>
    </source>
</evidence>
<dbReference type="Proteomes" id="UP000823674">
    <property type="component" value="Chromosome A04"/>
</dbReference>
<comment type="caution">
    <text evidence="3">The sequence shown here is derived from an EMBL/GenBank/DDBJ whole genome shotgun (WGS) entry which is preliminary data.</text>
</comment>
<evidence type="ECO:0000256" key="2">
    <source>
        <dbReference type="ARBA" id="ARBA00023157"/>
    </source>
</evidence>
<reference evidence="3 4" key="1">
    <citation type="submission" date="2021-03" db="EMBL/GenBank/DDBJ databases">
        <authorList>
            <person name="King G.J."/>
            <person name="Bancroft I."/>
            <person name="Baten A."/>
            <person name="Bloomfield J."/>
            <person name="Borpatragohain P."/>
            <person name="He Z."/>
            <person name="Irish N."/>
            <person name="Irwin J."/>
            <person name="Liu K."/>
            <person name="Mauleon R.P."/>
            <person name="Moore J."/>
            <person name="Morris R."/>
            <person name="Ostergaard L."/>
            <person name="Wang B."/>
            <person name="Wells R."/>
        </authorList>
    </citation>
    <scope>NUCLEOTIDE SEQUENCE [LARGE SCALE GENOMIC DNA]</scope>
    <source>
        <strain evidence="3">R-o-18</strain>
        <tissue evidence="3">Leaf</tissue>
    </source>
</reference>
<keyword evidence="2" id="KW-1015">Disulfide bond</keyword>
<protein>
    <submittedName>
        <fullName evidence="3">Uncharacterized protein</fullName>
    </submittedName>
</protein>
<gene>
    <name evidence="3" type="primary">A04g501690.1_BraROA</name>
    <name evidence="3" type="ORF">IGI04_014669</name>
</gene>
<dbReference type="EMBL" id="JADBGQ010000004">
    <property type="protein sequence ID" value="KAG5400062.1"/>
    <property type="molecule type" value="Genomic_DNA"/>
</dbReference>
<proteinExistence type="inferred from homology"/>
<keyword evidence="4" id="KW-1185">Reference proteome</keyword>
<name>A0ABQ7MN05_BRACM</name>
<evidence type="ECO:0000313" key="4">
    <source>
        <dbReference type="Proteomes" id="UP000823674"/>
    </source>
</evidence>
<organism evidence="3 4">
    <name type="scientific">Brassica rapa subsp. trilocularis</name>
    <dbReference type="NCBI Taxonomy" id="1813537"/>
    <lineage>
        <taxon>Eukaryota</taxon>
        <taxon>Viridiplantae</taxon>
        <taxon>Streptophyta</taxon>
        <taxon>Embryophyta</taxon>
        <taxon>Tracheophyta</taxon>
        <taxon>Spermatophyta</taxon>
        <taxon>Magnoliopsida</taxon>
        <taxon>eudicotyledons</taxon>
        <taxon>Gunneridae</taxon>
        <taxon>Pentapetalae</taxon>
        <taxon>rosids</taxon>
        <taxon>malvids</taxon>
        <taxon>Brassicales</taxon>
        <taxon>Brassicaceae</taxon>
        <taxon>Brassiceae</taxon>
        <taxon>Brassica</taxon>
    </lineage>
</organism>
<dbReference type="PANTHER" id="PTHR31614:SF26">
    <property type="entry name" value="PUTATIVE-RELATED"/>
    <property type="match status" value="1"/>
</dbReference>
<evidence type="ECO:0000256" key="1">
    <source>
        <dbReference type="ARBA" id="ARBA00010049"/>
    </source>
</evidence>
<dbReference type="PANTHER" id="PTHR31614">
    <property type="entry name" value="PROTEIN DOWNSTREAM OF FLC-RELATED"/>
    <property type="match status" value="1"/>
</dbReference>
<accession>A0ABQ7MN05</accession>
<sequence length="81" mass="9504">MESISSLVHEDHKYEMCEVMLLKNSNNACLKISQGREQSRVIFNHYNGIALQIRQANNMRFEKDVTDGFCSELFKKYQVDE</sequence>